<protein>
    <recommendedName>
        <fullName evidence="8">Dolichyl-diphosphooligosaccharide--protein glycosyltransferase subunit OST2</fullName>
        <shortName evidence="8">Oligosaccharyl transferase subunit OST2</shortName>
    </recommendedName>
</protein>
<reference evidence="9" key="1">
    <citation type="submission" date="2023-03" db="EMBL/GenBank/DDBJ databases">
        <title>Mating type loci evolution in Malassezia.</title>
        <authorList>
            <person name="Coelho M.A."/>
        </authorList>
    </citation>
    <scope>NUCLEOTIDE SEQUENCE</scope>
    <source>
        <strain evidence="9">CBS 14135</strain>
    </source>
</reference>
<dbReference type="PIRSF" id="PIRSF005588">
    <property type="entry name" value="DAD"/>
    <property type="match status" value="1"/>
</dbReference>
<comment type="similarity">
    <text evidence="3 8">Belongs to the DAD/OST2 family.</text>
</comment>
<feature type="transmembrane region" description="Helical" evidence="8">
    <location>
        <begin position="41"/>
        <end position="61"/>
    </location>
</feature>
<evidence type="ECO:0000256" key="8">
    <source>
        <dbReference type="RuleBase" id="RU361136"/>
    </source>
</evidence>
<keyword evidence="7 8" id="KW-0472">Membrane</keyword>
<evidence type="ECO:0000256" key="2">
    <source>
        <dbReference type="ARBA" id="ARBA00004922"/>
    </source>
</evidence>
<dbReference type="EMBL" id="CP119956">
    <property type="protein sequence ID" value="WFC97136.1"/>
    <property type="molecule type" value="Genomic_DNA"/>
</dbReference>
<evidence type="ECO:0000256" key="3">
    <source>
        <dbReference type="ARBA" id="ARBA00009386"/>
    </source>
</evidence>
<comment type="function">
    <text evidence="8">Subunit of the oligosaccharyl transferase (OST) complex that catalyzes the initial transfer of a defined glycan (Glc(3)Man(9)GlcNAc(2) in eukaryotes) from the lipid carrier dolichol-pyrophosphate to an asparagine residue within an Asn-X-Ser/Thr consensus motif in nascent polypeptide chains, the first step in protein N-glycosylation. N-glycosylation occurs cotranslationally and the complex associates with the Sec61 complex at the channel-forming translocon complex that mediates protein translocation across the endoplasmic reticulum (ER). All subunits are required for a maximal enzyme activity.</text>
</comment>
<dbReference type="PANTHER" id="PTHR10705:SF0">
    <property type="entry name" value="DOLICHYL-DIPHOSPHOOLIGOSACCHARIDE--PROTEIN GLYCOSYLTRANSFERASE SUBUNIT DAD1"/>
    <property type="match status" value="1"/>
</dbReference>
<evidence type="ECO:0000256" key="5">
    <source>
        <dbReference type="ARBA" id="ARBA00022824"/>
    </source>
</evidence>
<name>A0AAF0DY99_9BASI</name>
<proteinExistence type="inferred from homology"/>
<evidence type="ECO:0000256" key="4">
    <source>
        <dbReference type="ARBA" id="ARBA00022692"/>
    </source>
</evidence>
<comment type="subunit">
    <text evidence="8">Component of the oligosaccharyltransferase (OST) complex.</text>
</comment>
<keyword evidence="5 8" id="KW-0256">Endoplasmic reticulum</keyword>
<dbReference type="Pfam" id="PF02109">
    <property type="entry name" value="DAD"/>
    <property type="match status" value="1"/>
</dbReference>
<evidence type="ECO:0000256" key="1">
    <source>
        <dbReference type="ARBA" id="ARBA00004477"/>
    </source>
</evidence>
<evidence type="ECO:0000256" key="6">
    <source>
        <dbReference type="ARBA" id="ARBA00022989"/>
    </source>
</evidence>
<dbReference type="AlphaFoldDB" id="A0AAF0DY99"/>
<feature type="transmembrane region" description="Helical" evidence="8">
    <location>
        <begin position="113"/>
        <end position="132"/>
    </location>
</feature>
<dbReference type="InterPro" id="IPR003038">
    <property type="entry name" value="DAD/Ost2"/>
</dbReference>
<keyword evidence="4 8" id="KW-0812">Transmembrane</keyword>
<feature type="transmembrane region" description="Helical" evidence="8">
    <location>
        <begin position="68"/>
        <end position="87"/>
    </location>
</feature>
<evidence type="ECO:0000313" key="10">
    <source>
        <dbReference type="Proteomes" id="UP001216638"/>
    </source>
</evidence>
<organism evidence="9 10">
    <name type="scientific">Malassezia brasiliensis</name>
    <dbReference type="NCBI Taxonomy" id="1821822"/>
    <lineage>
        <taxon>Eukaryota</taxon>
        <taxon>Fungi</taxon>
        <taxon>Dikarya</taxon>
        <taxon>Basidiomycota</taxon>
        <taxon>Ustilaginomycotina</taxon>
        <taxon>Malasseziomycetes</taxon>
        <taxon>Malasseziales</taxon>
        <taxon>Malasseziaceae</taxon>
        <taxon>Malassezia</taxon>
    </lineage>
</organism>
<comment type="subcellular location">
    <subcellularLocation>
        <location evidence="1 8">Endoplasmic reticulum membrane</location>
        <topology evidence="1 8">Multi-pass membrane protein</topology>
    </subcellularLocation>
</comment>
<dbReference type="GO" id="GO:0008250">
    <property type="term" value="C:oligosaccharyltransferase complex"/>
    <property type="evidence" value="ECO:0007669"/>
    <property type="project" value="InterPro"/>
</dbReference>
<dbReference type="GO" id="GO:0006487">
    <property type="term" value="P:protein N-linked glycosylation"/>
    <property type="evidence" value="ECO:0007669"/>
    <property type="project" value="TreeGrafter"/>
</dbReference>
<keyword evidence="10" id="KW-1185">Reference proteome</keyword>
<sequence>MPPKKAPTPAPSAAGDVSSALHKLVSSYKQTTPAPFKVLDAFLVFLLVTGIAQFAYCMFISNYPFNSFIAGFAATVGQFVLTLALRLQTDPKVLTNVGAPAQGQYVGPLTRSAFAQFVFASIVLHFFVVNFLG</sequence>
<dbReference type="Proteomes" id="UP001216638">
    <property type="component" value="Chromosome 6"/>
</dbReference>
<dbReference type="PANTHER" id="PTHR10705">
    <property type="entry name" value="DOLICHYL-DIPHOSPHOOLIGOSACCHARIDE--PROTEIN GLYCOSYLTRANSFERASE SUBUNIT DAD1"/>
    <property type="match status" value="1"/>
</dbReference>
<accession>A0AAF0DY99</accession>
<evidence type="ECO:0000256" key="7">
    <source>
        <dbReference type="ARBA" id="ARBA00023136"/>
    </source>
</evidence>
<evidence type="ECO:0000313" key="9">
    <source>
        <dbReference type="EMBL" id="WFC97136.1"/>
    </source>
</evidence>
<gene>
    <name evidence="9" type="primary">OST2</name>
    <name evidence="9" type="ORF">MBRA1_003802</name>
</gene>
<keyword evidence="6 8" id="KW-1133">Transmembrane helix</keyword>
<comment type="pathway">
    <text evidence="2 8">Protein modification; protein glycosylation.</text>
</comment>